<dbReference type="PANTHER" id="PTHR36115">
    <property type="entry name" value="PROLINE-RICH ANTIGEN HOMOLOG-RELATED"/>
    <property type="match status" value="1"/>
</dbReference>
<evidence type="ECO:0000256" key="1">
    <source>
        <dbReference type="ARBA" id="ARBA00004651"/>
    </source>
</evidence>
<comment type="subcellular location">
    <subcellularLocation>
        <location evidence="1">Cell membrane</location>
        <topology evidence="1">Multi-pass membrane protein</topology>
    </subcellularLocation>
</comment>
<dbReference type="GO" id="GO:0005886">
    <property type="term" value="C:plasma membrane"/>
    <property type="evidence" value="ECO:0007669"/>
    <property type="project" value="UniProtKB-SubCell"/>
</dbReference>
<reference evidence="9" key="1">
    <citation type="submission" date="2016-05" db="EMBL/GenBank/DDBJ databases">
        <title>Draft genome of Corynebacterium afermentans subsp. afermentans LCDC 88199T.</title>
        <authorList>
            <person name="Bernier A.-M."/>
            <person name="Bernard K."/>
        </authorList>
    </citation>
    <scope>NUCLEOTIDE SEQUENCE [LARGE SCALE GENOMIC DNA]</scope>
    <source>
        <strain evidence="9">NML01-0328</strain>
    </source>
</reference>
<evidence type="ECO:0000313" key="9">
    <source>
        <dbReference type="Proteomes" id="UP000078003"/>
    </source>
</evidence>
<evidence type="ECO:0000256" key="3">
    <source>
        <dbReference type="ARBA" id="ARBA00022692"/>
    </source>
</evidence>
<evidence type="ECO:0000259" key="7">
    <source>
        <dbReference type="Pfam" id="PF06271"/>
    </source>
</evidence>
<keyword evidence="4 6" id="KW-1133">Transmembrane helix</keyword>
<evidence type="ECO:0000256" key="5">
    <source>
        <dbReference type="ARBA" id="ARBA00023136"/>
    </source>
</evidence>
<dbReference type="Proteomes" id="UP000078003">
    <property type="component" value="Unassembled WGS sequence"/>
</dbReference>
<dbReference type="EMBL" id="LXSF01000012">
    <property type="protein sequence ID" value="OAM15381.1"/>
    <property type="molecule type" value="Genomic_DNA"/>
</dbReference>
<evidence type="ECO:0000256" key="4">
    <source>
        <dbReference type="ARBA" id="ARBA00022989"/>
    </source>
</evidence>
<sequence>MQNFRQAYRPPESAAEPQAAERMKEVELAKPWQRLLAGAIDRILPIMLLVMFLLRIEYTRAYVQAEMPWLLLLLPVGLVAGLLLGLVQVFLMSRSGQSIGQKILRIRVITDTGANPGFAKYVLAREGFFFVVLLALCGLLSGLGLGRIVYCAVQLLYLVMLCRKRGNYQTPQDLMLQTLVVKV</sequence>
<feature type="transmembrane region" description="Helical" evidence="6">
    <location>
        <begin position="35"/>
        <end position="56"/>
    </location>
</feature>
<keyword evidence="2" id="KW-1003">Cell membrane</keyword>
<dbReference type="AlphaFoldDB" id="A0A1A9RCQ0"/>
<feature type="transmembrane region" description="Helical" evidence="6">
    <location>
        <begin position="68"/>
        <end position="91"/>
    </location>
</feature>
<keyword evidence="5 6" id="KW-0472">Membrane</keyword>
<dbReference type="InterPro" id="IPR010432">
    <property type="entry name" value="RDD"/>
</dbReference>
<keyword evidence="3 6" id="KW-0812">Transmembrane</keyword>
<feature type="transmembrane region" description="Helical" evidence="6">
    <location>
        <begin position="128"/>
        <end position="159"/>
    </location>
</feature>
<evidence type="ECO:0000313" key="8">
    <source>
        <dbReference type="EMBL" id="OAM15381.1"/>
    </source>
</evidence>
<proteinExistence type="predicted"/>
<organism evidence="8 9">
    <name type="scientific">Eikenella corrodens</name>
    <dbReference type="NCBI Taxonomy" id="539"/>
    <lineage>
        <taxon>Bacteria</taxon>
        <taxon>Pseudomonadati</taxon>
        <taxon>Pseudomonadota</taxon>
        <taxon>Betaproteobacteria</taxon>
        <taxon>Neisseriales</taxon>
        <taxon>Neisseriaceae</taxon>
        <taxon>Eikenella</taxon>
    </lineage>
</organism>
<protein>
    <recommendedName>
        <fullName evidence="7">RDD domain-containing protein</fullName>
    </recommendedName>
</protein>
<gene>
    <name evidence="8" type="ORF">A7P85_09380</name>
</gene>
<accession>A0A1A9RCQ0</accession>
<evidence type="ECO:0000256" key="6">
    <source>
        <dbReference type="SAM" id="Phobius"/>
    </source>
</evidence>
<name>A0A1A9RCQ0_EIKCO</name>
<dbReference type="InterPro" id="IPR051791">
    <property type="entry name" value="Pra-immunoreactive"/>
</dbReference>
<feature type="domain" description="RDD" evidence="7">
    <location>
        <begin position="29"/>
        <end position="175"/>
    </location>
</feature>
<dbReference type="Pfam" id="PF06271">
    <property type="entry name" value="RDD"/>
    <property type="match status" value="1"/>
</dbReference>
<evidence type="ECO:0000256" key="2">
    <source>
        <dbReference type="ARBA" id="ARBA00022475"/>
    </source>
</evidence>
<comment type="caution">
    <text evidence="8">The sequence shown here is derived from an EMBL/GenBank/DDBJ whole genome shotgun (WGS) entry which is preliminary data.</text>
</comment>
<dbReference type="RefSeq" id="WP_064084843.1">
    <property type="nucleotide sequence ID" value="NZ_LXSF01000012.1"/>
</dbReference>
<dbReference type="PANTHER" id="PTHR36115:SF4">
    <property type="entry name" value="MEMBRANE PROTEIN"/>
    <property type="match status" value="1"/>
</dbReference>